<proteinExistence type="predicted"/>
<feature type="signal peptide" evidence="1">
    <location>
        <begin position="1"/>
        <end position="19"/>
    </location>
</feature>
<name>A0A432W8C8_9GAMM</name>
<evidence type="ECO:0000256" key="1">
    <source>
        <dbReference type="SAM" id="SignalP"/>
    </source>
</evidence>
<evidence type="ECO:0000313" key="3">
    <source>
        <dbReference type="Proteomes" id="UP000288293"/>
    </source>
</evidence>
<keyword evidence="1" id="KW-0732">Signal</keyword>
<feature type="chain" id="PRO_5019307258" description="ABC-type transport auxiliary lipoprotein component domain-containing protein" evidence="1">
    <location>
        <begin position="20"/>
        <end position="180"/>
    </location>
</feature>
<dbReference type="Pfam" id="PF03923">
    <property type="entry name" value="Lipoprotein_16"/>
    <property type="match status" value="1"/>
</dbReference>
<sequence length="180" mass="20095">MIKQIITVVLLALTLTACQSTPEPLSLNPVTEATHSGQSIVLNVRDQRAQNHVLRLERHDNPAEFAMAEPSLASLISDRVSQRWTIDEQSSNKMQINIKDGLVIIKQGTLRHDSEHHVRIQVQVTTAEGDLEKTFRGRRESDGPLRADISAIENDFANLLADVLNDLMRDEIINSQLSGQ</sequence>
<dbReference type="InterPro" id="IPR005619">
    <property type="entry name" value="Uncharacterised_YajG"/>
</dbReference>
<dbReference type="RefSeq" id="WP_126803032.1">
    <property type="nucleotide sequence ID" value="NZ_PIPL01000001.1"/>
</dbReference>
<dbReference type="OrthoDB" id="6226250at2"/>
<dbReference type="PROSITE" id="PS51257">
    <property type="entry name" value="PROKAR_LIPOPROTEIN"/>
    <property type="match status" value="1"/>
</dbReference>
<dbReference type="Proteomes" id="UP000288293">
    <property type="component" value="Unassembled WGS sequence"/>
</dbReference>
<accession>A0A432W8C8</accession>
<keyword evidence="3" id="KW-1185">Reference proteome</keyword>
<protein>
    <recommendedName>
        <fullName evidence="4">ABC-type transport auxiliary lipoprotein component domain-containing protein</fullName>
    </recommendedName>
</protein>
<comment type="caution">
    <text evidence="2">The sequence shown here is derived from an EMBL/GenBank/DDBJ whole genome shotgun (WGS) entry which is preliminary data.</text>
</comment>
<dbReference type="EMBL" id="PIPL01000001">
    <property type="protein sequence ID" value="RUO26216.1"/>
    <property type="molecule type" value="Genomic_DNA"/>
</dbReference>
<evidence type="ECO:0008006" key="4">
    <source>
        <dbReference type="Google" id="ProtNLM"/>
    </source>
</evidence>
<organism evidence="2 3">
    <name type="scientific">Aliidiomarina minuta</name>
    <dbReference type="NCBI Taxonomy" id="880057"/>
    <lineage>
        <taxon>Bacteria</taxon>
        <taxon>Pseudomonadati</taxon>
        <taxon>Pseudomonadota</taxon>
        <taxon>Gammaproteobacteria</taxon>
        <taxon>Alteromonadales</taxon>
        <taxon>Idiomarinaceae</taxon>
        <taxon>Aliidiomarina</taxon>
    </lineage>
</organism>
<evidence type="ECO:0000313" key="2">
    <source>
        <dbReference type="EMBL" id="RUO26216.1"/>
    </source>
</evidence>
<gene>
    <name evidence="2" type="ORF">CWE09_05740</name>
</gene>
<reference evidence="2 3" key="1">
    <citation type="journal article" date="2011" name="Front. Microbiol.">
        <title>Genomic signatures of strain selection and enhancement in Bacillus atrophaeus var. globigii, a historical biowarfare simulant.</title>
        <authorList>
            <person name="Gibbons H.S."/>
            <person name="Broomall S.M."/>
            <person name="McNew L.A."/>
            <person name="Daligault H."/>
            <person name="Chapman C."/>
            <person name="Bruce D."/>
            <person name="Karavis M."/>
            <person name="Krepps M."/>
            <person name="McGregor P.A."/>
            <person name="Hong C."/>
            <person name="Park K.H."/>
            <person name="Akmal A."/>
            <person name="Feldman A."/>
            <person name="Lin J.S."/>
            <person name="Chang W.E."/>
            <person name="Higgs B.W."/>
            <person name="Demirev P."/>
            <person name="Lindquist J."/>
            <person name="Liem A."/>
            <person name="Fochler E."/>
            <person name="Read T.D."/>
            <person name="Tapia R."/>
            <person name="Johnson S."/>
            <person name="Bishop-Lilly K.A."/>
            <person name="Detter C."/>
            <person name="Han C."/>
            <person name="Sozhamannan S."/>
            <person name="Rosenzweig C.N."/>
            <person name="Skowronski E.W."/>
        </authorList>
    </citation>
    <scope>NUCLEOTIDE SEQUENCE [LARGE SCALE GENOMIC DNA]</scope>
    <source>
        <strain evidence="2 3">MLST1</strain>
    </source>
</reference>
<dbReference type="AlphaFoldDB" id="A0A432W8C8"/>